<dbReference type="GO" id="GO:0016020">
    <property type="term" value="C:membrane"/>
    <property type="evidence" value="ECO:0007669"/>
    <property type="project" value="UniProtKB-SubCell"/>
</dbReference>
<protein>
    <recommendedName>
        <fullName evidence="12">Glycosyltransferase</fullName>
    </recommendedName>
</protein>
<evidence type="ECO:0000256" key="8">
    <source>
        <dbReference type="ARBA" id="ARBA00023136"/>
    </source>
</evidence>
<accession>T2GA40</accession>
<feature type="transmembrane region" description="Helical" evidence="9">
    <location>
        <begin position="287"/>
        <end position="312"/>
    </location>
</feature>
<evidence type="ECO:0008006" key="12">
    <source>
        <dbReference type="Google" id="ProtNLM"/>
    </source>
</evidence>
<comment type="pathway">
    <text evidence="2">Lipid metabolism; sphingolipid metabolism.</text>
</comment>
<reference evidence="10 11" key="1">
    <citation type="journal article" date="2013" name="J. Bacteriol.">
        <title>Roles of HynAB and Ech, the only two hydrogenases found in the model sulfate reducer Desulfovibrio gigas.</title>
        <authorList>
            <person name="Morais-Silva F.O."/>
            <person name="Santos C.I."/>
            <person name="Rodrigues R."/>
            <person name="Pereira I.A."/>
            <person name="Rodrigues-Pousada C."/>
        </authorList>
    </citation>
    <scope>NUCLEOTIDE SEQUENCE [LARGE SCALE GENOMIC DNA]</scope>
    <source>
        <strain evidence="11">ATCC 19364 / DSM 1382 / NCIMB 9332 / VKM B-1759</strain>
    </source>
</reference>
<dbReference type="EMBL" id="CP006585">
    <property type="protein sequence ID" value="AGW13039.1"/>
    <property type="molecule type" value="Genomic_DNA"/>
</dbReference>
<keyword evidence="4" id="KW-0328">Glycosyltransferase</keyword>
<feature type="transmembrane region" description="Helical" evidence="9">
    <location>
        <begin position="347"/>
        <end position="366"/>
    </location>
</feature>
<dbReference type="GO" id="GO:0008120">
    <property type="term" value="F:ceramide glucosyltransferase activity"/>
    <property type="evidence" value="ECO:0007669"/>
    <property type="project" value="TreeGrafter"/>
</dbReference>
<reference evidence="11" key="2">
    <citation type="submission" date="2013-07" db="EMBL/GenBank/DDBJ databases">
        <authorList>
            <person name="Morais-Silva F.O."/>
            <person name="Rezende A.M."/>
            <person name="Pimentel C."/>
            <person name="Resende D.M."/>
            <person name="Santos C.I."/>
            <person name="Clemente C."/>
            <person name="de Oliveira L.M."/>
            <person name="da Silva S.M."/>
            <person name="Costa D.A."/>
            <person name="Varela-Raposo A."/>
            <person name="Horacio E.C.A."/>
            <person name="Matos M."/>
            <person name="Flores O."/>
            <person name="Ruiz J.C."/>
            <person name="Rodrigues-Pousada C."/>
        </authorList>
    </citation>
    <scope>NUCLEOTIDE SEQUENCE [LARGE SCALE GENOMIC DNA]</scope>
    <source>
        <strain evidence="11">ATCC 19364 / DSM 1382 / NCIMB 9332 / VKM B-1759</strain>
    </source>
</reference>
<dbReference type="eggNOG" id="COG1215">
    <property type="taxonomic scope" value="Bacteria"/>
</dbReference>
<organism evidence="10 11">
    <name type="scientific">Megalodesulfovibrio gigas (strain ATCC 19364 / DSM 1382 / NCIMB 9332 / VKM B-1759)</name>
    <name type="common">Desulfovibrio gigas</name>
    <dbReference type="NCBI Taxonomy" id="1121448"/>
    <lineage>
        <taxon>Bacteria</taxon>
        <taxon>Pseudomonadati</taxon>
        <taxon>Thermodesulfobacteriota</taxon>
        <taxon>Desulfovibrionia</taxon>
        <taxon>Desulfovibrionales</taxon>
        <taxon>Desulfovibrionaceae</taxon>
        <taxon>Megalodesulfovibrio</taxon>
    </lineage>
</organism>
<dbReference type="AlphaFoldDB" id="T2GA40"/>
<dbReference type="PANTHER" id="PTHR12726:SF0">
    <property type="entry name" value="CERAMIDE GLUCOSYLTRANSFERASE"/>
    <property type="match status" value="1"/>
</dbReference>
<evidence type="ECO:0000256" key="5">
    <source>
        <dbReference type="ARBA" id="ARBA00022679"/>
    </source>
</evidence>
<dbReference type="Gene3D" id="3.90.550.10">
    <property type="entry name" value="Spore Coat Polysaccharide Biosynthesis Protein SpsA, Chain A"/>
    <property type="match status" value="1"/>
</dbReference>
<dbReference type="PATRIC" id="fig|1121448.10.peg.1173"/>
<dbReference type="Proteomes" id="UP000016587">
    <property type="component" value="Chromosome"/>
</dbReference>
<dbReference type="STRING" id="1121448.DGI_1178"/>
<evidence type="ECO:0000256" key="6">
    <source>
        <dbReference type="ARBA" id="ARBA00022692"/>
    </source>
</evidence>
<dbReference type="PANTHER" id="PTHR12726">
    <property type="entry name" value="CERAMIDE GLUCOSYLTRANSFERASE"/>
    <property type="match status" value="1"/>
</dbReference>
<dbReference type="InterPro" id="IPR029044">
    <property type="entry name" value="Nucleotide-diphossugar_trans"/>
</dbReference>
<comment type="pathway">
    <text evidence="3">Sphingolipid metabolism.</text>
</comment>
<name>T2GA40_MEGG1</name>
<keyword evidence="7 9" id="KW-1133">Transmembrane helix</keyword>
<proteinExistence type="predicted"/>
<evidence type="ECO:0000256" key="2">
    <source>
        <dbReference type="ARBA" id="ARBA00004760"/>
    </source>
</evidence>
<dbReference type="Pfam" id="PF13641">
    <property type="entry name" value="Glyco_tranf_2_3"/>
    <property type="match status" value="1"/>
</dbReference>
<evidence type="ECO:0000256" key="9">
    <source>
        <dbReference type="SAM" id="Phobius"/>
    </source>
</evidence>
<feature type="transmembrane region" description="Helical" evidence="9">
    <location>
        <begin position="319"/>
        <end position="341"/>
    </location>
</feature>
<keyword evidence="8 9" id="KW-0472">Membrane</keyword>
<keyword evidence="11" id="KW-1185">Reference proteome</keyword>
<keyword evidence="6 9" id="KW-0812">Transmembrane</keyword>
<evidence type="ECO:0000313" key="11">
    <source>
        <dbReference type="Proteomes" id="UP000016587"/>
    </source>
</evidence>
<dbReference type="KEGG" id="dgg:DGI_1178"/>
<evidence type="ECO:0000313" key="10">
    <source>
        <dbReference type="EMBL" id="AGW13039.1"/>
    </source>
</evidence>
<sequence length="394" mass="42134">MLTWWGVAMLVFGLALAVLAGIWLLGRLTVPAGHPARAARHLPAWPARRPPRATLVVPMTGESPHMAPALASLLAQDYPEHEVVFVTQDEADPATALARRLSREHPHARHVLAGPAQVCGQKTHNQLAALATVDDTVRVFAFCDASHTAAPNFLASLLEPLLCGRARVAAGYHLVVPEDARLGTLGQAVVVLALHAFQTVPRLRQPWGGAMAMTRAAFDDLRVAALWGENVVDDVSLAARLVQRREPLAFAPAACLLTPLAQSWSGWTAWLTRQLAYPRFIMPGTWVGIGLGLFVLTGILCTAVLGGAGVLLGAVPAALGVPALGFLAGLLLVIRALAGLLPMRPPVWPWCVACGLALPLACWCFLRSAATRTMRWRHRAYVVGRGGRVERIVG</sequence>
<evidence type="ECO:0000256" key="4">
    <source>
        <dbReference type="ARBA" id="ARBA00022676"/>
    </source>
</evidence>
<evidence type="ECO:0000256" key="7">
    <source>
        <dbReference type="ARBA" id="ARBA00022989"/>
    </source>
</evidence>
<comment type="subcellular location">
    <subcellularLocation>
        <location evidence="1">Membrane</location>
        <topology evidence="1">Multi-pass membrane protein</topology>
    </subcellularLocation>
</comment>
<evidence type="ECO:0000256" key="1">
    <source>
        <dbReference type="ARBA" id="ARBA00004141"/>
    </source>
</evidence>
<dbReference type="HOGENOM" id="CLU_705418_0_0_7"/>
<dbReference type="SUPFAM" id="SSF53448">
    <property type="entry name" value="Nucleotide-diphospho-sugar transferases"/>
    <property type="match status" value="1"/>
</dbReference>
<feature type="transmembrane region" description="Helical" evidence="9">
    <location>
        <begin position="248"/>
        <end position="267"/>
    </location>
</feature>
<keyword evidence="5" id="KW-0808">Transferase</keyword>
<dbReference type="GO" id="GO:0006679">
    <property type="term" value="P:glucosylceramide biosynthetic process"/>
    <property type="evidence" value="ECO:0007669"/>
    <property type="project" value="TreeGrafter"/>
</dbReference>
<gene>
    <name evidence="10" type="ORF">DGI_1178</name>
</gene>
<dbReference type="InterPro" id="IPR025993">
    <property type="entry name" value="Ceramide_glucosylTrfase"/>
</dbReference>
<evidence type="ECO:0000256" key="3">
    <source>
        <dbReference type="ARBA" id="ARBA00004991"/>
    </source>
</evidence>
<feature type="transmembrane region" description="Helical" evidence="9">
    <location>
        <begin position="6"/>
        <end position="25"/>
    </location>
</feature>